<dbReference type="EMBL" id="JAINDJ010000165">
    <property type="protein sequence ID" value="KAG9438329.1"/>
    <property type="molecule type" value="Genomic_DNA"/>
</dbReference>
<sequence>MPRHLISDAHEWINEIPTVPVYYPAKPQPRERAWQNQRGKKTLVAGVRCRGRHAATLAKRLVGANQSTRRTRPTGRCTAGLGAGQGPGGKGRIPVATAEPSSNSPKGRVREQRGMRSWIRYQSADAPRANRSIPTHLSAVKRRTRNRARRRR</sequence>
<protein>
    <submittedName>
        <fullName evidence="2">Uncharacterized protein</fullName>
    </submittedName>
</protein>
<proteinExistence type="predicted"/>
<reference evidence="2 3" key="1">
    <citation type="submission" date="2021-07" db="EMBL/GenBank/DDBJ databases">
        <title>The Aristolochia fimbriata genome: insights into angiosperm evolution, floral development and chemical biosynthesis.</title>
        <authorList>
            <person name="Jiao Y."/>
        </authorList>
    </citation>
    <scope>NUCLEOTIDE SEQUENCE [LARGE SCALE GENOMIC DNA]</scope>
    <source>
        <strain evidence="2">IBCAS-2021</strain>
        <tissue evidence="2">Leaf</tissue>
    </source>
</reference>
<comment type="caution">
    <text evidence="2">The sequence shown here is derived from an EMBL/GenBank/DDBJ whole genome shotgun (WGS) entry which is preliminary data.</text>
</comment>
<keyword evidence="3" id="KW-1185">Reference proteome</keyword>
<dbReference type="Proteomes" id="UP000825729">
    <property type="component" value="Unassembled WGS sequence"/>
</dbReference>
<dbReference type="AlphaFoldDB" id="A0AAV7DQ42"/>
<organism evidence="2 3">
    <name type="scientific">Aristolochia fimbriata</name>
    <name type="common">White veined hardy Dutchman's pipe vine</name>
    <dbReference type="NCBI Taxonomy" id="158543"/>
    <lineage>
        <taxon>Eukaryota</taxon>
        <taxon>Viridiplantae</taxon>
        <taxon>Streptophyta</taxon>
        <taxon>Embryophyta</taxon>
        <taxon>Tracheophyta</taxon>
        <taxon>Spermatophyta</taxon>
        <taxon>Magnoliopsida</taxon>
        <taxon>Magnoliidae</taxon>
        <taxon>Piperales</taxon>
        <taxon>Aristolochiaceae</taxon>
        <taxon>Aristolochia</taxon>
    </lineage>
</organism>
<gene>
    <name evidence="2" type="ORF">H6P81_021736</name>
</gene>
<feature type="region of interest" description="Disordered" evidence="1">
    <location>
        <begin position="60"/>
        <end position="152"/>
    </location>
</feature>
<feature type="compositionally biased region" description="Gly residues" evidence="1">
    <location>
        <begin position="81"/>
        <end position="91"/>
    </location>
</feature>
<evidence type="ECO:0000313" key="2">
    <source>
        <dbReference type="EMBL" id="KAG9438329.1"/>
    </source>
</evidence>
<feature type="compositionally biased region" description="Basic residues" evidence="1">
    <location>
        <begin position="139"/>
        <end position="152"/>
    </location>
</feature>
<evidence type="ECO:0000256" key="1">
    <source>
        <dbReference type="SAM" id="MobiDB-lite"/>
    </source>
</evidence>
<accession>A0AAV7DQ42</accession>
<evidence type="ECO:0000313" key="3">
    <source>
        <dbReference type="Proteomes" id="UP000825729"/>
    </source>
</evidence>
<name>A0AAV7DQ42_ARIFI</name>